<feature type="compositionally biased region" description="Polar residues" evidence="1">
    <location>
        <begin position="128"/>
        <end position="143"/>
    </location>
</feature>
<evidence type="ECO:0000313" key="3">
    <source>
        <dbReference type="Proteomes" id="UP000016930"/>
    </source>
</evidence>
<keyword evidence="3" id="KW-1185">Reference proteome</keyword>
<accession>M2QSE6</accession>
<dbReference type="AlphaFoldDB" id="M2QSE6"/>
<dbReference type="HOGENOM" id="CLU_1805942_0_0_1"/>
<name>M2QSE6_CERS8</name>
<sequence>MRLYRIFPSTRGAVLAKSAPHRIQPQPRPSLADSITLLNTHIQPAIYRRRRRLERDDTQLPVKRAGSGIPCVAYLSALPSTVSSKYSHRVHAETRYGPDPLYPPPTGAPNVCARPPVYHAPGWGVASSPATQTRLHQQSKPLA</sequence>
<evidence type="ECO:0000313" key="2">
    <source>
        <dbReference type="EMBL" id="EMD39948.1"/>
    </source>
</evidence>
<protein>
    <submittedName>
        <fullName evidence="2">Uncharacterized protein</fullName>
    </submittedName>
</protein>
<feature type="region of interest" description="Disordered" evidence="1">
    <location>
        <begin position="124"/>
        <end position="143"/>
    </location>
</feature>
<evidence type="ECO:0000256" key="1">
    <source>
        <dbReference type="SAM" id="MobiDB-lite"/>
    </source>
</evidence>
<organism evidence="2 3">
    <name type="scientific">Ceriporiopsis subvermispora (strain B)</name>
    <name type="common">White-rot fungus</name>
    <name type="synonym">Gelatoporia subvermispora</name>
    <dbReference type="NCBI Taxonomy" id="914234"/>
    <lineage>
        <taxon>Eukaryota</taxon>
        <taxon>Fungi</taxon>
        <taxon>Dikarya</taxon>
        <taxon>Basidiomycota</taxon>
        <taxon>Agaricomycotina</taxon>
        <taxon>Agaricomycetes</taxon>
        <taxon>Polyporales</taxon>
        <taxon>Gelatoporiaceae</taxon>
        <taxon>Gelatoporia</taxon>
    </lineage>
</organism>
<reference evidence="2 3" key="1">
    <citation type="journal article" date="2012" name="Proc. Natl. Acad. Sci. U.S.A.">
        <title>Comparative genomics of Ceriporiopsis subvermispora and Phanerochaete chrysosporium provide insight into selective ligninolysis.</title>
        <authorList>
            <person name="Fernandez-Fueyo E."/>
            <person name="Ruiz-Duenas F.J."/>
            <person name="Ferreira P."/>
            <person name="Floudas D."/>
            <person name="Hibbett D.S."/>
            <person name="Canessa P."/>
            <person name="Larrondo L.F."/>
            <person name="James T.Y."/>
            <person name="Seelenfreund D."/>
            <person name="Lobos S."/>
            <person name="Polanco R."/>
            <person name="Tello M."/>
            <person name="Honda Y."/>
            <person name="Watanabe T."/>
            <person name="Watanabe T."/>
            <person name="Ryu J.S."/>
            <person name="Kubicek C.P."/>
            <person name="Schmoll M."/>
            <person name="Gaskell J."/>
            <person name="Hammel K.E."/>
            <person name="St John F.J."/>
            <person name="Vanden Wymelenberg A."/>
            <person name="Sabat G."/>
            <person name="Splinter BonDurant S."/>
            <person name="Syed K."/>
            <person name="Yadav J.S."/>
            <person name="Doddapaneni H."/>
            <person name="Subramanian V."/>
            <person name="Lavin J.L."/>
            <person name="Oguiza J.A."/>
            <person name="Perez G."/>
            <person name="Pisabarro A.G."/>
            <person name="Ramirez L."/>
            <person name="Santoyo F."/>
            <person name="Master E."/>
            <person name="Coutinho P.M."/>
            <person name="Henrissat B."/>
            <person name="Lombard V."/>
            <person name="Magnuson J.K."/>
            <person name="Kuees U."/>
            <person name="Hori C."/>
            <person name="Igarashi K."/>
            <person name="Samejima M."/>
            <person name="Held B.W."/>
            <person name="Barry K.W."/>
            <person name="LaButti K.M."/>
            <person name="Lapidus A."/>
            <person name="Lindquist E.A."/>
            <person name="Lucas S.M."/>
            <person name="Riley R."/>
            <person name="Salamov A.A."/>
            <person name="Hoffmeister D."/>
            <person name="Schwenk D."/>
            <person name="Hadar Y."/>
            <person name="Yarden O."/>
            <person name="de Vries R.P."/>
            <person name="Wiebenga A."/>
            <person name="Stenlid J."/>
            <person name="Eastwood D."/>
            <person name="Grigoriev I.V."/>
            <person name="Berka R.M."/>
            <person name="Blanchette R.A."/>
            <person name="Kersten P."/>
            <person name="Martinez A.T."/>
            <person name="Vicuna R."/>
            <person name="Cullen D."/>
        </authorList>
    </citation>
    <scope>NUCLEOTIDE SEQUENCE [LARGE SCALE GENOMIC DNA]</scope>
    <source>
        <strain evidence="2 3">B</strain>
    </source>
</reference>
<dbReference type="EMBL" id="KB445793">
    <property type="protein sequence ID" value="EMD39948.1"/>
    <property type="molecule type" value="Genomic_DNA"/>
</dbReference>
<gene>
    <name evidence="2" type="ORF">CERSUDRAFT_92435</name>
</gene>
<dbReference type="Proteomes" id="UP000016930">
    <property type="component" value="Unassembled WGS sequence"/>
</dbReference>
<proteinExistence type="predicted"/>